<accession>A0ABS9DN83</accession>
<proteinExistence type="predicted"/>
<keyword evidence="2" id="KW-1185">Reference proteome</keyword>
<comment type="caution">
    <text evidence="1">The sequence shown here is derived from an EMBL/GenBank/DDBJ whole genome shotgun (WGS) entry which is preliminary data.</text>
</comment>
<name>A0ABS9DN83_9ACTN</name>
<gene>
    <name evidence="1" type="ORF">L1892_19645</name>
</gene>
<dbReference type="InterPro" id="IPR036689">
    <property type="entry name" value="ESAT-6-like_sf"/>
</dbReference>
<dbReference type="SUPFAM" id="SSF140453">
    <property type="entry name" value="EsxAB dimer-like"/>
    <property type="match status" value="1"/>
</dbReference>
<reference evidence="1" key="1">
    <citation type="submission" date="2022-01" db="EMBL/GenBank/DDBJ databases">
        <title>Gordonia xiamenensis sp. nov., isolated from surface seawater in Xiamen.</title>
        <authorList>
            <person name="He Y.F."/>
        </authorList>
    </citation>
    <scope>NUCLEOTIDE SEQUENCE</scope>
    <source>
        <strain evidence="1">GW1C4-4</strain>
    </source>
</reference>
<dbReference type="Gene3D" id="1.10.287.1060">
    <property type="entry name" value="ESAT-6-like"/>
    <property type="match status" value="1"/>
</dbReference>
<evidence type="ECO:0000313" key="1">
    <source>
        <dbReference type="EMBL" id="MCF3940588.1"/>
    </source>
</evidence>
<dbReference type="EMBL" id="JAKGCU010000023">
    <property type="protein sequence ID" value="MCF3940588.1"/>
    <property type="molecule type" value="Genomic_DNA"/>
</dbReference>
<dbReference type="RefSeq" id="WP_235725327.1">
    <property type="nucleotide sequence ID" value="NZ_JAKGCU010000023.1"/>
</dbReference>
<evidence type="ECO:0000313" key="2">
    <source>
        <dbReference type="Proteomes" id="UP001108089"/>
    </source>
</evidence>
<dbReference type="Proteomes" id="UP001108089">
    <property type="component" value="Unassembled WGS sequence"/>
</dbReference>
<organism evidence="1 2">
    <name type="scientific">Gordonia tangerina</name>
    <dbReference type="NCBI Taxonomy" id="2911060"/>
    <lineage>
        <taxon>Bacteria</taxon>
        <taxon>Bacillati</taxon>
        <taxon>Actinomycetota</taxon>
        <taxon>Actinomycetes</taxon>
        <taxon>Mycobacteriales</taxon>
        <taxon>Gordoniaceae</taxon>
        <taxon>Gordonia</taxon>
    </lineage>
</organism>
<protein>
    <submittedName>
        <fullName evidence="1">WXG100 family type VII secretion target</fullName>
    </submittedName>
</protein>
<sequence>MGETFRAEPAEIAGFGNFVGENYADFGRARDLLNTANASSGFEGLLGIVSGPINELHFSTHHRWGTISTNLATMSTGLRKTAWLFSQTDQENADALRAHTHSVDRGPGENGPHIEVDPSNSRKKLVVEDYPDPVSYGTPTPIDVTEPPKGEADVRELVREKAGWLADIDAKVETYAGWSPVKHALEPLVGNWEELRRIGATYGTSGTAIGTIGNDVTDGTAKLEPSWDGLSAQAFAEYAQNTANYIEWEAALGRMLQEGLDKAATQFEESVQAVVNAIVEEFARFVDLGEKKGVVKALAKAIPGVGVVAWADTLISLLKAIGDVILPAVQDIENAIDDLRAFIEFAQDPVGYLQERGEAEIAAQLEPYKHQVAEIDRRRQIGQDVITLARTEHLTDREESGYRVEEGESAWQDGR</sequence>